<feature type="domain" description="PurM-like N-terminal" evidence="1">
    <location>
        <begin position="25"/>
        <end position="120"/>
    </location>
</feature>
<dbReference type="InterPro" id="IPR016188">
    <property type="entry name" value="PurM-like_N"/>
</dbReference>
<reference evidence="2 3" key="1">
    <citation type="submission" date="2019-12" db="EMBL/GenBank/DDBJ databases">
        <title>Complete genome sequence of Algicella marina strain 9Alg 56(T) isolated from the red alga Tichocarpus crinitus.</title>
        <authorList>
            <person name="Kim S.-G."/>
            <person name="Nedashkovskaya O.I."/>
        </authorList>
    </citation>
    <scope>NUCLEOTIDE SEQUENCE [LARGE SCALE GENOMIC DNA]</scope>
    <source>
        <strain evidence="2 3">9Alg 56</strain>
    </source>
</reference>
<dbReference type="InterPro" id="IPR036921">
    <property type="entry name" value="PurM-like_N_sf"/>
</dbReference>
<accession>A0A6P1SZI2</accession>
<dbReference type="InterPro" id="IPR006118">
    <property type="entry name" value="Recombinase_CS"/>
</dbReference>
<keyword evidence="3" id="KW-1185">Reference proteome</keyword>
<evidence type="ECO:0000313" key="3">
    <source>
        <dbReference type="Proteomes" id="UP000464495"/>
    </source>
</evidence>
<protein>
    <recommendedName>
        <fullName evidence="1">PurM-like N-terminal domain-containing protein</fullName>
    </recommendedName>
</protein>
<name>A0A6P1SZI2_9RHOB</name>
<evidence type="ECO:0000313" key="2">
    <source>
        <dbReference type="EMBL" id="QHQ34439.1"/>
    </source>
</evidence>
<dbReference type="AlphaFoldDB" id="A0A6P1SZI2"/>
<sequence length="300" mass="32587">MRDVSVLSKAIDIELWSDTGCTVVGDALICSSIDRIGRMLNDIDQFCEVAILHAVSDLIVSKVNPQCASVCIEYGPEFDTVEKMAALSKSLSDGFKKLGIELQNLHSVRSDYTHLTVSVFGAREHSQIPTPNSGSVLISRRLGAAKMAVLREIDNDDSAPFASEIVSKRFLGGMETEFFATDITGFGLAGAAINLAYRVGARVQISLCDLNIVHEDVLGIPVGCFEADGIPTDAFTATCRRSKAVALCAEFAGPALFFVASTNVDDFVDEFRELHGWDPIHIGEFRQEEPYAGVSISWRD</sequence>
<dbReference type="InterPro" id="IPR036676">
    <property type="entry name" value="PurM-like_C_sf"/>
</dbReference>
<dbReference type="EMBL" id="CP046620">
    <property type="protein sequence ID" value="QHQ34439.1"/>
    <property type="molecule type" value="Genomic_DNA"/>
</dbReference>
<dbReference type="GO" id="GO:0000150">
    <property type="term" value="F:DNA strand exchange activity"/>
    <property type="evidence" value="ECO:0007669"/>
    <property type="project" value="InterPro"/>
</dbReference>
<organism evidence="2 3">
    <name type="scientific">Algicella marina</name>
    <dbReference type="NCBI Taxonomy" id="2683284"/>
    <lineage>
        <taxon>Bacteria</taxon>
        <taxon>Pseudomonadati</taxon>
        <taxon>Pseudomonadota</taxon>
        <taxon>Alphaproteobacteria</taxon>
        <taxon>Rhodobacterales</taxon>
        <taxon>Paracoccaceae</taxon>
        <taxon>Algicella</taxon>
    </lineage>
</organism>
<dbReference type="KEGG" id="amaq:GO499_04195"/>
<dbReference type="SUPFAM" id="SSF55326">
    <property type="entry name" value="PurM N-terminal domain-like"/>
    <property type="match status" value="1"/>
</dbReference>
<gene>
    <name evidence="2" type="ORF">GO499_04195</name>
</gene>
<dbReference type="RefSeq" id="WP_161861008.1">
    <property type="nucleotide sequence ID" value="NZ_CP046620.1"/>
</dbReference>
<evidence type="ECO:0000259" key="1">
    <source>
        <dbReference type="Pfam" id="PF00586"/>
    </source>
</evidence>
<dbReference type="Pfam" id="PF00586">
    <property type="entry name" value="AIRS"/>
    <property type="match status" value="1"/>
</dbReference>
<dbReference type="Gene3D" id="3.30.1330.10">
    <property type="entry name" value="PurM-like, N-terminal domain"/>
    <property type="match status" value="1"/>
</dbReference>
<dbReference type="Proteomes" id="UP000464495">
    <property type="component" value="Chromosome"/>
</dbReference>
<dbReference type="SUPFAM" id="SSF56042">
    <property type="entry name" value="PurM C-terminal domain-like"/>
    <property type="match status" value="1"/>
</dbReference>
<dbReference type="PROSITE" id="PS00398">
    <property type="entry name" value="RECOMBINASES_2"/>
    <property type="match status" value="1"/>
</dbReference>
<proteinExistence type="predicted"/>
<dbReference type="Gene3D" id="3.90.650.10">
    <property type="entry name" value="PurM-like C-terminal domain"/>
    <property type="match status" value="1"/>
</dbReference>